<dbReference type="InterPro" id="IPR002677">
    <property type="entry name" value="Ribosomal_bL32"/>
</dbReference>
<keyword evidence="3 5" id="KW-0687">Ribonucleoprotein</keyword>
<evidence type="ECO:0000256" key="4">
    <source>
        <dbReference type="ARBA" id="ARBA00035178"/>
    </source>
</evidence>
<gene>
    <name evidence="5" type="primary">rpmF</name>
    <name evidence="7" type="ORF">D0433_06720</name>
</gene>
<evidence type="ECO:0000256" key="1">
    <source>
        <dbReference type="ARBA" id="ARBA00008560"/>
    </source>
</evidence>
<dbReference type="InterPro" id="IPR011332">
    <property type="entry name" value="Ribosomal_zn-bd"/>
</dbReference>
<evidence type="ECO:0000313" key="8">
    <source>
        <dbReference type="Proteomes" id="UP000266389"/>
    </source>
</evidence>
<dbReference type="AlphaFoldDB" id="A0A395M054"/>
<evidence type="ECO:0000256" key="6">
    <source>
        <dbReference type="SAM" id="MobiDB-lite"/>
    </source>
</evidence>
<keyword evidence="2 5" id="KW-0689">Ribosomal protein</keyword>
<dbReference type="EMBL" id="PHFL01000045">
    <property type="protein sequence ID" value="RFM24160.1"/>
    <property type="molecule type" value="Genomic_DNA"/>
</dbReference>
<dbReference type="Proteomes" id="UP000266389">
    <property type="component" value="Unassembled WGS sequence"/>
</dbReference>
<organism evidence="7 8">
    <name type="scientific">Candidatus Thermochlorobacter aerophilus</name>
    <dbReference type="NCBI Taxonomy" id="1868324"/>
    <lineage>
        <taxon>Bacteria</taxon>
        <taxon>Pseudomonadati</taxon>
        <taxon>Chlorobiota</taxon>
        <taxon>Chlorobiia</taxon>
        <taxon>Chlorobiales</taxon>
        <taxon>Candidatus Thermochlorobacteriaceae</taxon>
        <taxon>Candidatus Thermochlorobacter</taxon>
    </lineage>
</organism>
<dbReference type="PANTHER" id="PTHR35534">
    <property type="entry name" value="50S RIBOSOMAL PROTEIN L32"/>
    <property type="match status" value="1"/>
</dbReference>
<sequence length="65" mass="7383">MPNPKRRMSNSRTDKRRAQFNARTKPATMITCPNCGAITMMHRACYNCGYYRGRIVAKKQASAAE</sequence>
<evidence type="ECO:0000256" key="3">
    <source>
        <dbReference type="ARBA" id="ARBA00023274"/>
    </source>
</evidence>
<evidence type="ECO:0000256" key="2">
    <source>
        <dbReference type="ARBA" id="ARBA00022980"/>
    </source>
</evidence>
<dbReference type="GO" id="GO:0006412">
    <property type="term" value="P:translation"/>
    <property type="evidence" value="ECO:0007669"/>
    <property type="project" value="UniProtKB-UniRule"/>
</dbReference>
<dbReference type="GO" id="GO:0003735">
    <property type="term" value="F:structural constituent of ribosome"/>
    <property type="evidence" value="ECO:0007669"/>
    <property type="project" value="InterPro"/>
</dbReference>
<dbReference type="GO" id="GO:0015934">
    <property type="term" value="C:large ribosomal subunit"/>
    <property type="evidence" value="ECO:0007669"/>
    <property type="project" value="InterPro"/>
</dbReference>
<reference evidence="7 8" key="1">
    <citation type="journal article" date="2011" name="ISME J.">
        <title>Community ecology of hot spring cyanobacterial mats: predominant populations and their functional potential.</title>
        <authorList>
            <person name="Klatt C.G."/>
            <person name="Wood J.M."/>
            <person name="Rusch D.B."/>
            <person name="Bateson M.M."/>
            <person name="Hamamura N."/>
            <person name="Heidelberg J.F."/>
            <person name="Grossman A.R."/>
            <person name="Bhaya D."/>
            <person name="Cohan F.M."/>
            <person name="Kuhl M."/>
            <person name="Bryant D.A."/>
            <person name="Ward D.M."/>
        </authorList>
    </citation>
    <scope>NUCLEOTIDE SEQUENCE [LARGE SCALE GENOMIC DNA]</scope>
    <source>
        <strain evidence="7">OS</strain>
    </source>
</reference>
<dbReference type="SUPFAM" id="SSF57829">
    <property type="entry name" value="Zn-binding ribosomal proteins"/>
    <property type="match status" value="1"/>
</dbReference>
<protein>
    <recommendedName>
        <fullName evidence="4 5">Large ribosomal subunit protein bL32</fullName>
    </recommendedName>
</protein>
<name>A0A395M054_9BACT</name>
<dbReference type="HAMAP" id="MF_00340">
    <property type="entry name" value="Ribosomal_bL32"/>
    <property type="match status" value="1"/>
</dbReference>
<proteinExistence type="inferred from homology"/>
<accession>A0A395M054</accession>
<comment type="caution">
    <text evidence="7">The sequence shown here is derived from an EMBL/GenBank/DDBJ whole genome shotgun (WGS) entry which is preliminary data.</text>
</comment>
<evidence type="ECO:0000256" key="5">
    <source>
        <dbReference type="HAMAP-Rule" id="MF_00340"/>
    </source>
</evidence>
<dbReference type="NCBIfam" id="TIGR01031">
    <property type="entry name" value="rpmF_bact"/>
    <property type="match status" value="1"/>
</dbReference>
<evidence type="ECO:0000313" key="7">
    <source>
        <dbReference type="EMBL" id="RFM24160.1"/>
    </source>
</evidence>
<dbReference type="Pfam" id="PF01783">
    <property type="entry name" value="Ribosomal_L32p"/>
    <property type="match status" value="1"/>
</dbReference>
<dbReference type="InterPro" id="IPR044957">
    <property type="entry name" value="Ribosomal_bL32_bact"/>
</dbReference>
<comment type="similarity">
    <text evidence="1 5">Belongs to the bacterial ribosomal protein bL32 family.</text>
</comment>
<dbReference type="PANTHER" id="PTHR35534:SF1">
    <property type="entry name" value="LARGE RIBOSOMAL SUBUNIT PROTEIN BL32"/>
    <property type="match status" value="1"/>
</dbReference>
<feature type="region of interest" description="Disordered" evidence="6">
    <location>
        <begin position="1"/>
        <end position="22"/>
    </location>
</feature>